<proteinExistence type="predicted"/>
<dbReference type="OrthoDB" id="3360032at2759"/>
<feature type="transmembrane region" description="Helical" evidence="1">
    <location>
        <begin position="186"/>
        <end position="207"/>
    </location>
</feature>
<dbReference type="AlphaFoldDB" id="A0A9W8BGH6"/>
<keyword evidence="1" id="KW-0812">Transmembrane</keyword>
<dbReference type="Proteomes" id="UP001150907">
    <property type="component" value="Unassembled WGS sequence"/>
</dbReference>
<accession>A0A9W8BGH6</accession>
<name>A0A9W8BGH6_9FUNG</name>
<protein>
    <submittedName>
        <fullName evidence="2">Uncharacterized protein</fullName>
    </submittedName>
</protein>
<evidence type="ECO:0000256" key="1">
    <source>
        <dbReference type="SAM" id="Phobius"/>
    </source>
</evidence>
<keyword evidence="1" id="KW-0472">Membrane</keyword>
<reference evidence="2" key="1">
    <citation type="submission" date="2022-07" db="EMBL/GenBank/DDBJ databases">
        <title>Phylogenomic reconstructions and comparative analyses of Kickxellomycotina fungi.</title>
        <authorList>
            <person name="Reynolds N.K."/>
            <person name="Stajich J.E."/>
            <person name="Barry K."/>
            <person name="Grigoriev I.V."/>
            <person name="Crous P."/>
            <person name="Smith M.E."/>
        </authorList>
    </citation>
    <scope>NUCLEOTIDE SEQUENCE</scope>
    <source>
        <strain evidence="2">IMI 214461</strain>
    </source>
</reference>
<organism evidence="2 3">
    <name type="scientific">Coemansia thaxteri</name>
    <dbReference type="NCBI Taxonomy" id="2663907"/>
    <lineage>
        <taxon>Eukaryota</taxon>
        <taxon>Fungi</taxon>
        <taxon>Fungi incertae sedis</taxon>
        <taxon>Zoopagomycota</taxon>
        <taxon>Kickxellomycotina</taxon>
        <taxon>Kickxellomycetes</taxon>
        <taxon>Kickxellales</taxon>
        <taxon>Kickxellaceae</taxon>
        <taxon>Coemansia</taxon>
    </lineage>
</organism>
<gene>
    <name evidence="2" type="ORF">H4R26_004297</name>
</gene>
<dbReference type="EMBL" id="JANBQF010000443">
    <property type="protein sequence ID" value="KAJ2001121.1"/>
    <property type="molecule type" value="Genomic_DNA"/>
</dbReference>
<comment type="caution">
    <text evidence="2">The sequence shown here is derived from an EMBL/GenBank/DDBJ whole genome shotgun (WGS) entry which is preliminary data.</text>
</comment>
<keyword evidence="3" id="KW-1185">Reference proteome</keyword>
<sequence>MLSLVGSVAANTCIKHFSPGAEYLCSNRHALDVVSALNQGGLISLSAPYTSAPVATLAIKQSTNTSQSNKEQWYRLDGLQLGASYELRISHPAATGIDFEIALYSADGILKLYNKTAASAVANAAASNPVGTHSLLDIVGQPVVYAKVTAYYSGYSNWPDVENWPAAYIIVLEKHVAGLPVQALKLIALLVLIVVTSLGVVTPWLLAKIDKVVAEEYSSKPKPD</sequence>
<keyword evidence="1" id="KW-1133">Transmembrane helix</keyword>
<evidence type="ECO:0000313" key="3">
    <source>
        <dbReference type="Proteomes" id="UP001150907"/>
    </source>
</evidence>
<evidence type="ECO:0000313" key="2">
    <source>
        <dbReference type="EMBL" id="KAJ2001121.1"/>
    </source>
</evidence>